<keyword evidence="1" id="KW-0472">Membrane</keyword>
<dbReference type="InterPro" id="IPR048493">
    <property type="entry name" value="DUF1980_N"/>
</dbReference>
<feature type="domain" description="DUF1980" evidence="2">
    <location>
        <begin position="2"/>
        <end position="113"/>
    </location>
</feature>
<gene>
    <name evidence="4" type="ORF">A5888_002172</name>
    <name evidence="5" type="ORF">A5888_004044</name>
</gene>
<feature type="transmembrane region" description="Helical" evidence="1">
    <location>
        <begin position="81"/>
        <end position="100"/>
    </location>
</feature>
<dbReference type="InterPro" id="IPR015402">
    <property type="entry name" value="DUF1980"/>
</dbReference>
<evidence type="ECO:0000313" key="6">
    <source>
        <dbReference type="Proteomes" id="UP000195141"/>
    </source>
</evidence>
<feature type="transmembrane region" description="Helical" evidence="1">
    <location>
        <begin position="31"/>
        <end position="53"/>
    </location>
</feature>
<dbReference type="AlphaFoldDB" id="A0A242K6L3"/>
<evidence type="ECO:0000259" key="2">
    <source>
        <dbReference type="Pfam" id="PF09323"/>
    </source>
</evidence>
<dbReference type="Proteomes" id="UP000195141">
    <property type="component" value="Chromosome"/>
</dbReference>
<evidence type="ECO:0000313" key="4">
    <source>
        <dbReference type="EMBL" id="OTP15958.1"/>
    </source>
</evidence>
<accession>A0A242K6L3</accession>
<keyword evidence="1" id="KW-0812">Transmembrane</keyword>
<feature type="domain" description="DUF1980" evidence="3">
    <location>
        <begin position="139"/>
        <end position="278"/>
    </location>
</feature>
<dbReference type="InterPro" id="IPR048447">
    <property type="entry name" value="DUF1980_C"/>
</dbReference>
<evidence type="ECO:0000313" key="5">
    <source>
        <dbReference type="EMBL" id="WYJ92271.1"/>
    </source>
</evidence>
<protein>
    <recommendedName>
        <fullName evidence="7">TIGR03943 family protein</fullName>
    </recommendedName>
</protein>
<organism evidence="4">
    <name type="scientific">Candidatus Enterococcus clewellii</name>
    <dbReference type="NCBI Taxonomy" id="1834193"/>
    <lineage>
        <taxon>Bacteria</taxon>
        <taxon>Bacillati</taxon>
        <taxon>Bacillota</taxon>
        <taxon>Bacilli</taxon>
        <taxon>Lactobacillales</taxon>
        <taxon>Enterococcaceae</taxon>
        <taxon>Enterococcus</taxon>
    </lineage>
</organism>
<dbReference type="PANTHER" id="PTHR40047:SF1">
    <property type="entry name" value="UPF0703 PROTEIN YCGQ"/>
    <property type="match status" value="1"/>
</dbReference>
<dbReference type="OrthoDB" id="9770408at2"/>
<dbReference type="Pfam" id="PF09323">
    <property type="entry name" value="DUF1980"/>
    <property type="match status" value="1"/>
</dbReference>
<reference evidence="4" key="1">
    <citation type="submission" date="2017-05" db="EMBL/GenBank/DDBJ databases">
        <title>The Genome Sequence of Enterococcus sp. 9E7_DIV0242.</title>
        <authorList>
            <consortium name="The Broad Institute Genomics Platform"/>
            <consortium name="The Broad Institute Genomic Center for Infectious Diseases"/>
            <person name="Earl A."/>
            <person name="Manson A."/>
            <person name="Schwartman J."/>
            <person name="Gilmore M."/>
            <person name="Abouelleil A."/>
            <person name="Cao P."/>
            <person name="Chapman S."/>
            <person name="Cusick C."/>
            <person name="Shea T."/>
            <person name="Young S."/>
            <person name="Neafsey D."/>
            <person name="Nusbaum C."/>
            <person name="Birren B."/>
        </authorList>
    </citation>
    <scope>NUCLEOTIDE SEQUENCE [LARGE SCALE GENOMIC DNA]</scope>
    <source>
        <strain evidence="4">9E7_DIV0242</strain>
    </source>
</reference>
<dbReference type="NCBIfam" id="TIGR03943">
    <property type="entry name" value="TIGR03943 family putative permease subunit"/>
    <property type="match status" value="1"/>
</dbReference>
<evidence type="ECO:0008006" key="7">
    <source>
        <dbReference type="Google" id="ProtNLM"/>
    </source>
</evidence>
<reference evidence="5" key="3">
    <citation type="submission" date="2024-03" db="EMBL/GenBank/DDBJ databases">
        <title>The Genome Sequence of Enterococcus sp. DIV0242b.</title>
        <authorList>
            <consortium name="The Broad Institute Genomics Platform"/>
            <consortium name="The Broad Institute Microbial Omics Core"/>
            <consortium name="The Broad Institute Genomic Center for Infectious Diseases"/>
            <person name="Earl A."/>
            <person name="Manson A."/>
            <person name="Gilmore M."/>
            <person name="Schwartman J."/>
            <person name="Shea T."/>
            <person name="Abouelleil A."/>
            <person name="Cao P."/>
            <person name="Chapman S."/>
            <person name="Cusick C."/>
            <person name="Young S."/>
            <person name="Neafsey D."/>
            <person name="Nusbaum C."/>
            <person name="Birren B."/>
        </authorList>
    </citation>
    <scope>NUCLEOTIDE SEQUENCE</scope>
    <source>
        <strain evidence="5">9E7_DIV0242</strain>
    </source>
</reference>
<dbReference type="EMBL" id="NGMM01000003">
    <property type="protein sequence ID" value="OTP15958.1"/>
    <property type="molecule type" value="Genomic_DNA"/>
</dbReference>
<dbReference type="EMBL" id="CP147247">
    <property type="protein sequence ID" value="WYJ92271.1"/>
    <property type="molecule type" value="Genomic_DNA"/>
</dbReference>
<keyword evidence="1" id="KW-1133">Transmembrane helix</keyword>
<evidence type="ECO:0000256" key="1">
    <source>
        <dbReference type="SAM" id="Phobius"/>
    </source>
</evidence>
<dbReference type="Pfam" id="PF21537">
    <property type="entry name" value="DUF1980_C"/>
    <property type="match status" value="1"/>
</dbReference>
<dbReference type="InterPro" id="IPR052955">
    <property type="entry name" value="UPF0703_membrane_permease"/>
</dbReference>
<sequence>MVRFIIFAGYALLMMSLQISGKLNQYINVHYRYLAVLSMALSLILAVFQLFLWMNNDKDEEQEHTHREGHHHHKQKPIQQLSAYILLALPLIVGFAFPTVSLDTTIVEAKGFQFPLSKESTGDPDVQTQYLKPDTSIFFEKSDYEQQMKDLMSEYEDKEVLTITDENYLEVMELIYNYPSDFLGKTVSFKGFVFHSKDDTAANAFVFRFGIIHCVADAGVFGLLTQLPQDVSFNNNDWVEIKGTITTDYYHPFKRTLPIVTVSTATKIAPPKNEYVYRTF</sequence>
<evidence type="ECO:0000259" key="3">
    <source>
        <dbReference type="Pfam" id="PF21537"/>
    </source>
</evidence>
<dbReference type="RefSeq" id="WP_086349233.1">
    <property type="nucleotide sequence ID" value="NZ_CP147247.1"/>
</dbReference>
<proteinExistence type="predicted"/>
<reference evidence="5" key="2">
    <citation type="submission" date="2017-05" db="EMBL/GenBank/DDBJ databases">
        <authorList>
            <consortium name="The Broad Institute Genomics Platform"/>
            <consortium name="The Broad Institute Genomic Center for Infectious Diseases"/>
            <person name="Earl A."/>
            <person name="Manson A."/>
            <person name="Schwartman J."/>
            <person name="Gilmore M."/>
            <person name="Abouelleil A."/>
            <person name="Cao P."/>
            <person name="Chapman S."/>
            <person name="Cusick C."/>
            <person name="Shea T."/>
            <person name="Young S."/>
            <person name="Neafsey D."/>
            <person name="Nusbaum C."/>
            <person name="Birren B."/>
        </authorList>
    </citation>
    <scope>NUCLEOTIDE SEQUENCE</scope>
    <source>
        <strain evidence="5">9E7_DIV0242</strain>
    </source>
</reference>
<keyword evidence="6" id="KW-1185">Reference proteome</keyword>
<dbReference type="PANTHER" id="PTHR40047">
    <property type="entry name" value="UPF0703 PROTEIN YCGQ"/>
    <property type="match status" value="1"/>
</dbReference>
<name>A0A242K6L3_9ENTE</name>